<evidence type="ECO:0000313" key="2">
    <source>
        <dbReference type="Proteomes" id="UP001322785"/>
    </source>
</evidence>
<keyword evidence="2" id="KW-1185">Reference proteome</keyword>
<dbReference type="EMBL" id="CP140635">
    <property type="protein sequence ID" value="WQN36662.1"/>
    <property type="molecule type" value="Genomic_DNA"/>
</dbReference>
<dbReference type="Proteomes" id="UP001322785">
    <property type="component" value="Chromosome"/>
</dbReference>
<accession>A0ABZ0ZCV4</accession>
<name>A0ABZ0ZCV4_9HYPH</name>
<evidence type="ECO:0000313" key="1">
    <source>
        <dbReference type="EMBL" id="WQN36662.1"/>
    </source>
</evidence>
<proteinExistence type="predicted"/>
<reference evidence="1 2" key="1">
    <citation type="submission" date="2023-12" db="EMBL/GenBank/DDBJ databases">
        <authorList>
            <person name="Menendez E."/>
            <person name="Kaur S."/>
            <person name="Flores-Felix J.D."/>
            <person name="diCenzo G.C."/>
            <person name="Peix A."/>
            <person name="Velazquez E."/>
        </authorList>
    </citation>
    <scope>NUCLEOTIDE SEQUENCE [LARGE SCALE GENOMIC DNA]</scope>
    <source>
        <strain evidence="1 2">CIP 108029</strain>
    </source>
</reference>
<protein>
    <submittedName>
        <fullName evidence="1">Uncharacterized protein</fullName>
    </submittedName>
</protein>
<sequence length="129" mass="14700">MFTCRNLLATFTVSLQSSLFPATQLARLHPLRSLRDIREVARLHRHLSYSEMMLGGSETMTAFVFLMPWRETSVMEERLRFVARLLEGKGMSDGYRGIFAAVALEMLRNGFGRISYGHAPITISISTNW</sequence>
<dbReference type="RefSeq" id="WP_246289455.1">
    <property type="nucleotide sequence ID" value="NZ_BSOQ01000045.1"/>
</dbReference>
<organism evidence="1 2">
    <name type="scientific">Rhizobium indigoferae</name>
    <dbReference type="NCBI Taxonomy" id="158891"/>
    <lineage>
        <taxon>Bacteria</taxon>
        <taxon>Pseudomonadati</taxon>
        <taxon>Pseudomonadota</taxon>
        <taxon>Alphaproteobacteria</taxon>
        <taxon>Hyphomicrobiales</taxon>
        <taxon>Rhizobiaceae</taxon>
        <taxon>Rhizobium/Agrobacterium group</taxon>
        <taxon>Rhizobium</taxon>
    </lineage>
</organism>
<gene>
    <name evidence="1" type="ORF">U5G49_001758</name>
</gene>